<evidence type="ECO:0000259" key="1">
    <source>
        <dbReference type="Pfam" id="PF01872"/>
    </source>
</evidence>
<protein>
    <submittedName>
        <fullName evidence="2">Deaminase</fullName>
    </submittedName>
</protein>
<dbReference type="InterPro" id="IPR050765">
    <property type="entry name" value="Riboflavin_Biosynth_HTPR"/>
</dbReference>
<keyword evidence="3" id="KW-1185">Reference proteome</keyword>
<name>A0A919V9D2_9ACTN</name>
<feature type="domain" description="Bacterial bifunctional deaminase-reductase C-terminal" evidence="1">
    <location>
        <begin position="103"/>
        <end position="182"/>
    </location>
</feature>
<dbReference type="AlphaFoldDB" id="A0A919V9D2"/>
<dbReference type="GO" id="GO:0008703">
    <property type="term" value="F:5-amino-6-(5-phosphoribosylamino)uracil reductase activity"/>
    <property type="evidence" value="ECO:0007669"/>
    <property type="project" value="InterPro"/>
</dbReference>
<dbReference type="Proteomes" id="UP000606172">
    <property type="component" value="Unassembled WGS sequence"/>
</dbReference>
<proteinExistence type="predicted"/>
<dbReference type="InterPro" id="IPR002734">
    <property type="entry name" value="RibDG_C"/>
</dbReference>
<comment type="caution">
    <text evidence="2">The sequence shown here is derived from an EMBL/GenBank/DDBJ whole genome shotgun (WGS) entry which is preliminary data.</text>
</comment>
<gene>
    <name evidence="2" type="ORF">Ssi02_44180</name>
</gene>
<evidence type="ECO:0000313" key="3">
    <source>
        <dbReference type="Proteomes" id="UP000606172"/>
    </source>
</evidence>
<dbReference type="Gene3D" id="3.40.430.10">
    <property type="entry name" value="Dihydrofolate Reductase, subunit A"/>
    <property type="match status" value="1"/>
</dbReference>
<accession>A0A919V9D2</accession>
<dbReference type="GO" id="GO:0009231">
    <property type="term" value="P:riboflavin biosynthetic process"/>
    <property type="evidence" value="ECO:0007669"/>
    <property type="project" value="InterPro"/>
</dbReference>
<dbReference type="Pfam" id="PF01872">
    <property type="entry name" value="RibD_C"/>
    <property type="match status" value="1"/>
</dbReference>
<sequence>MRKLVYYIGMTLDGFIAGPDGETDFFPVTQDVLDHITEHYPETLPTHIRGPLGADVPNRTFDTGVMGLATYEPALRAGITNPYAHLRQYLVSTTTPHSPDPDVTLISADVAEAVRRLKAEDGGDIYLIGGARLAGSLLPEIDTLIVKLYPVVAGQGIPLFTTGFTPTHLTLRDTTTLSGGTLVLTYDRKTE</sequence>
<reference evidence="2" key="1">
    <citation type="submission" date="2021-01" db="EMBL/GenBank/DDBJ databases">
        <title>Whole genome shotgun sequence of Sinosporangium siamense NBRC 109515.</title>
        <authorList>
            <person name="Komaki H."/>
            <person name="Tamura T."/>
        </authorList>
    </citation>
    <scope>NUCLEOTIDE SEQUENCE</scope>
    <source>
        <strain evidence="2">NBRC 109515</strain>
    </source>
</reference>
<dbReference type="SUPFAM" id="SSF53597">
    <property type="entry name" value="Dihydrofolate reductase-like"/>
    <property type="match status" value="1"/>
</dbReference>
<evidence type="ECO:0000313" key="2">
    <source>
        <dbReference type="EMBL" id="GII94187.1"/>
    </source>
</evidence>
<organism evidence="2 3">
    <name type="scientific">Sinosporangium siamense</name>
    <dbReference type="NCBI Taxonomy" id="1367973"/>
    <lineage>
        <taxon>Bacteria</taxon>
        <taxon>Bacillati</taxon>
        <taxon>Actinomycetota</taxon>
        <taxon>Actinomycetes</taxon>
        <taxon>Streptosporangiales</taxon>
        <taxon>Streptosporangiaceae</taxon>
        <taxon>Sinosporangium</taxon>
    </lineage>
</organism>
<dbReference type="EMBL" id="BOOW01000028">
    <property type="protein sequence ID" value="GII94187.1"/>
    <property type="molecule type" value="Genomic_DNA"/>
</dbReference>
<dbReference type="PANTHER" id="PTHR38011">
    <property type="entry name" value="DIHYDROFOLATE REDUCTASE FAMILY PROTEIN (AFU_ORTHOLOGUE AFUA_8G06820)"/>
    <property type="match status" value="1"/>
</dbReference>
<dbReference type="RefSeq" id="WP_204028404.1">
    <property type="nucleotide sequence ID" value="NZ_BOOW01000028.1"/>
</dbReference>
<dbReference type="PANTHER" id="PTHR38011:SF11">
    <property type="entry name" value="2,5-DIAMINO-6-RIBOSYLAMINO-4(3H)-PYRIMIDINONE 5'-PHOSPHATE REDUCTASE"/>
    <property type="match status" value="1"/>
</dbReference>
<dbReference type="InterPro" id="IPR024072">
    <property type="entry name" value="DHFR-like_dom_sf"/>
</dbReference>